<dbReference type="Pfam" id="PF13977">
    <property type="entry name" value="TetR_C_6"/>
    <property type="match status" value="1"/>
</dbReference>
<dbReference type="RefSeq" id="WP_399643236.1">
    <property type="nucleotide sequence ID" value="NZ_JBITYG010000001.1"/>
</dbReference>
<feature type="domain" description="HTH tetR-type" evidence="6">
    <location>
        <begin position="12"/>
        <end position="72"/>
    </location>
</feature>
<keyword evidence="1" id="KW-0678">Repressor</keyword>
<evidence type="ECO:0000259" key="6">
    <source>
        <dbReference type="PROSITE" id="PS50977"/>
    </source>
</evidence>
<keyword evidence="8" id="KW-1185">Reference proteome</keyword>
<accession>A0ABW8C0V1</accession>
<dbReference type="EMBL" id="JBITYG010000001">
    <property type="protein sequence ID" value="MFI9099046.1"/>
    <property type="molecule type" value="Genomic_DNA"/>
</dbReference>
<feature type="DNA-binding region" description="H-T-H motif" evidence="5">
    <location>
        <begin position="35"/>
        <end position="54"/>
    </location>
</feature>
<dbReference type="PROSITE" id="PS50977">
    <property type="entry name" value="HTH_TETR_2"/>
    <property type="match status" value="1"/>
</dbReference>
<evidence type="ECO:0000313" key="7">
    <source>
        <dbReference type="EMBL" id="MFI9099046.1"/>
    </source>
</evidence>
<evidence type="ECO:0000256" key="5">
    <source>
        <dbReference type="PROSITE-ProRule" id="PRU00335"/>
    </source>
</evidence>
<dbReference type="Proteomes" id="UP001614394">
    <property type="component" value="Unassembled WGS sequence"/>
</dbReference>
<dbReference type="PANTHER" id="PTHR30055">
    <property type="entry name" value="HTH-TYPE TRANSCRIPTIONAL REGULATOR RUTR"/>
    <property type="match status" value="1"/>
</dbReference>
<evidence type="ECO:0000256" key="3">
    <source>
        <dbReference type="ARBA" id="ARBA00023125"/>
    </source>
</evidence>
<dbReference type="PANTHER" id="PTHR30055:SF200">
    <property type="entry name" value="HTH-TYPE TRANSCRIPTIONAL REPRESSOR BDCR"/>
    <property type="match status" value="1"/>
</dbReference>
<dbReference type="SUPFAM" id="SSF46689">
    <property type="entry name" value="Homeodomain-like"/>
    <property type="match status" value="1"/>
</dbReference>
<protein>
    <submittedName>
        <fullName evidence="7">TetR family transcriptional regulator C-terminal domain-containing protein</fullName>
    </submittedName>
</protein>
<name>A0ABW8C0V1_9ACTN</name>
<dbReference type="InterPro" id="IPR039538">
    <property type="entry name" value="BetI_C"/>
</dbReference>
<gene>
    <name evidence="7" type="ORF">ACIGXA_00865</name>
</gene>
<proteinExistence type="predicted"/>
<evidence type="ECO:0000256" key="4">
    <source>
        <dbReference type="ARBA" id="ARBA00023163"/>
    </source>
</evidence>
<reference evidence="7 8" key="1">
    <citation type="submission" date="2024-10" db="EMBL/GenBank/DDBJ databases">
        <title>The Natural Products Discovery Center: Release of the First 8490 Sequenced Strains for Exploring Actinobacteria Biosynthetic Diversity.</title>
        <authorList>
            <person name="Kalkreuter E."/>
            <person name="Kautsar S.A."/>
            <person name="Yang D."/>
            <person name="Bader C.D."/>
            <person name="Teijaro C.N."/>
            <person name="Fluegel L."/>
            <person name="Davis C.M."/>
            <person name="Simpson J.R."/>
            <person name="Lauterbach L."/>
            <person name="Steele A.D."/>
            <person name="Gui C."/>
            <person name="Meng S."/>
            <person name="Li G."/>
            <person name="Viehrig K."/>
            <person name="Ye F."/>
            <person name="Su P."/>
            <person name="Kiefer A.F."/>
            <person name="Nichols A."/>
            <person name="Cepeda A.J."/>
            <person name="Yan W."/>
            <person name="Fan B."/>
            <person name="Jiang Y."/>
            <person name="Adhikari A."/>
            <person name="Zheng C.-J."/>
            <person name="Schuster L."/>
            <person name="Cowan T.M."/>
            <person name="Smanski M.J."/>
            <person name="Chevrette M.G."/>
            <person name="De Carvalho L.P.S."/>
            <person name="Shen B."/>
        </authorList>
    </citation>
    <scope>NUCLEOTIDE SEQUENCE [LARGE SCALE GENOMIC DNA]</scope>
    <source>
        <strain evidence="7 8">NPDC053399</strain>
    </source>
</reference>
<dbReference type="InterPro" id="IPR036271">
    <property type="entry name" value="Tet_transcr_reg_TetR-rel_C_sf"/>
</dbReference>
<keyword evidence="4" id="KW-0804">Transcription</keyword>
<dbReference type="Gene3D" id="1.10.357.10">
    <property type="entry name" value="Tetracycline Repressor, domain 2"/>
    <property type="match status" value="1"/>
</dbReference>
<dbReference type="PRINTS" id="PR00455">
    <property type="entry name" value="HTHTETR"/>
</dbReference>
<dbReference type="InterPro" id="IPR001647">
    <property type="entry name" value="HTH_TetR"/>
</dbReference>
<keyword evidence="3 5" id="KW-0238">DNA-binding</keyword>
<dbReference type="InterPro" id="IPR009057">
    <property type="entry name" value="Homeodomain-like_sf"/>
</dbReference>
<sequence length="203" mass="22687">MTGTPRARRRLKQPRELVMAAAMAAIAEHGLAELTLAGLGRGIGMSSGHVLYYFGSKDELLLQTLEWSEEQLGAQRRALLSKPLPARERLDLVIDHYLADGHRDPHWVLWSEVWTRSQLGEEGLQRQLSLELAWHRDLVALVAEGISRGEFRATDPERFSVRLRALLDGFGTHLVVGLPGTDREAVLGHVREFLQDGLFAPAK</sequence>
<evidence type="ECO:0000256" key="1">
    <source>
        <dbReference type="ARBA" id="ARBA00022491"/>
    </source>
</evidence>
<organism evidence="7 8">
    <name type="scientific">Streptomyces fildesensis</name>
    <dbReference type="NCBI Taxonomy" id="375757"/>
    <lineage>
        <taxon>Bacteria</taxon>
        <taxon>Bacillati</taxon>
        <taxon>Actinomycetota</taxon>
        <taxon>Actinomycetes</taxon>
        <taxon>Kitasatosporales</taxon>
        <taxon>Streptomycetaceae</taxon>
        <taxon>Streptomyces</taxon>
    </lineage>
</organism>
<dbReference type="Pfam" id="PF00440">
    <property type="entry name" value="TetR_N"/>
    <property type="match status" value="1"/>
</dbReference>
<dbReference type="SUPFAM" id="SSF48498">
    <property type="entry name" value="Tetracyclin repressor-like, C-terminal domain"/>
    <property type="match status" value="1"/>
</dbReference>
<dbReference type="InterPro" id="IPR050109">
    <property type="entry name" value="HTH-type_TetR-like_transc_reg"/>
</dbReference>
<comment type="caution">
    <text evidence="7">The sequence shown here is derived from an EMBL/GenBank/DDBJ whole genome shotgun (WGS) entry which is preliminary data.</text>
</comment>
<evidence type="ECO:0000313" key="8">
    <source>
        <dbReference type="Proteomes" id="UP001614394"/>
    </source>
</evidence>
<evidence type="ECO:0000256" key="2">
    <source>
        <dbReference type="ARBA" id="ARBA00023015"/>
    </source>
</evidence>
<keyword evidence="2" id="KW-0805">Transcription regulation</keyword>